<sequence length="340" mass="36927">MLQRQIAPGVEVSALSLGSYHTYDRMEHDQIVEFLRSAVDSGVTFYDVGYYAPAAIRDYPGSDTDVRFAAARVEAGIRRDEYFHSQKLWYGPTAPRFVDQLAISLPRAGVDAADCVVYNASGAYYFREFVDLKDIATQMAGLVQSGLTKFWAIDVITASELDELCSFADKEGLPLPAFLQTPYSLVAREWVEGTEMVDVLTKWNVPLQPNNVLGFGLLAGKDASNSGRPMGPTHLTEHAELVSAQVAAAAESVNATPAQLAIAFALANPQTLSVLFGASSTAQLEEDLGAVDLFVREGADRIREVVSSVPQDPEQVITTGEPFIDISSYPPRPEVAEATR</sequence>
<dbReference type="PANTHER" id="PTHR43364:SF4">
    <property type="entry name" value="NAD(P)-LINKED OXIDOREDUCTASE SUPERFAMILY PROTEIN"/>
    <property type="match status" value="1"/>
</dbReference>
<evidence type="ECO:0000313" key="4">
    <source>
        <dbReference type="Proteomes" id="UP001499933"/>
    </source>
</evidence>
<dbReference type="SUPFAM" id="SSF51430">
    <property type="entry name" value="NAD(P)-linked oxidoreductase"/>
    <property type="match status" value="1"/>
</dbReference>
<organism evidence="3 4">
    <name type="scientific">Microbacterium deminutum</name>
    <dbReference type="NCBI Taxonomy" id="344164"/>
    <lineage>
        <taxon>Bacteria</taxon>
        <taxon>Bacillati</taxon>
        <taxon>Actinomycetota</taxon>
        <taxon>Actinomycetes</taxon>
        <taxon>Micrococcales</taxon>
        <taxon>Microbacteriaceae</taxon>
        <taxon>Microbacterium</taxon>
    </lineage>
</organism>
<reference evidence="4" key="1">
    <citation type="journal article" date="2019" name="Int. J. Syst. Evol. Microbiol.">
        <title>The Global Catalogue of Microorganisms (GCM) 10K type strain sequencing project: providing services to taxonomists for standard genome sequencing and annotation.</title>
        <authorList>
            <consortium name="The Broad Institute Genomics Platform"/>
            <consortium name="The Broad Institute Genome Sequencing Center for Infectious Disease"/>
            <person name="Wu L."/>
            <person name="Ma J."/>
        </authorList>
    </citation>
    <scope>NUCLEOTIDE SEQUENCE [LARGE SCALE GENOMIC DNA]</scope>
    <source>
        <strain evidence="4">JCM 14901</strain>
    </source>
</reference>
<keyword evidence="1" id="KW-0560">Oxidoreductase</keyword>
<evidence type="ECO:0000313" key="3">
    <source>
        <dbReference type="EMBL" id="GAA1969223.1"/>
    </source>
</evidence>
<dbReference type="RefSeq" id="WP_344097211.1">
    <property type="nucleotide sequence ID" value="NZ_BAAAOG010000011.1"/>
</dbReference>
<dbReference type="InterPro" id="IPR023210">
    <property type="entry name" value="NADP_OxRdtase_dom"/>
</dbReference>
<keyword evidence="4" id="KW-1185">Reference proteome</keyword>
<dbReference type="Gene3D" id="3.20.20.100">
    <property type="entry name" value="NADP-dependent oxidoreductase domain"/>
    <property type="match status" value="1"/>
</dbReference>
<proteinExistence type="predicted"/>
<evidence type="ECO:0000256" key="1">
    <source>
        <dbReference type="ARBA" id="ARBA00023002"/>
    </source>
</evidence>
<dbReference type="Pfam" id="PF00248">
    <property type="entry name" value="Aldo_ket_red"/>
    <property type="match status" value="1"/>
</dbReference>
<dbReference type="InterPro" id="IPR050523">
    <property type="entry name" value="AKR_Detox_Biosynth"/>
</dbReference>
<name>A0ABP5CY53_9MICO</name>
<protein>
    <submittedName>
        <fullName evidence="3">Aldo/keto reductase</fullName>
    </submittedName>
</protein>
<accession>A0ABP5CY53</accession>
<dbReference type="EMBL" id="BAAAOG010000011">
    <property type="protein sequence ID" value="GAA1969223.1"/>
    <property type="molecule type" value="Genomic_DNA"/>
</dbReference>
<evidence type="ECO:0000259" key="2">
    <source>
        <dbReference type="Pfam" id="PF00248"/>
    </source>
</evidence>
<dbReference type="InterPro" id="IPR036812">
    <property type="entry name" value="NAD(P)_OxRdtase_dom_sf"/>
</dbReference>
<dbReference type="PANTHER" id="PTHR43364">
    <property type="entry name" value="NADH-SPECIFIC METHYLGLYOXAL REDUCTASE-RELATED"/>
    <property type="match status" value="1"/>
</dbReference>
<comment type="caution">
    <text evidence="3">The sequence shown here is derived from an EMBL/GenBank/DDBJ whole genome shotgun (WGS) entry which is preliminary data.</text>
</comment>
<feature type="domain" description="NADP-dependent oxidoreductase" evidence="2">
    <location>
        <begin position="15"/>
        <end position="297"/>
    </location>
</feature>
<dbReference type="Proteomes" id="UP001499933">
    <property type="component" value="Unassembled WGS sequence"/>
</dbReference>
<gene>
    <name evidence="3" type="ORF">GCM10009776_35400</name>
</gene>